<protein>
    <submittedName>
        <fullName evidence="2">NAD-dependent dehydratase</fullName>
    </submittedName>
    <submittedName>
        <fullName evidence="3">SDR family oxidoreductase</fullName>
    </submittedName>
</protein>
<organism evidence="2 4">
    <name type="scientific">Halopseudomonas pelagia</name>
    <dbReference type="NCBI Taxonomy" id="553151"/>
    <lineage>
        <taxon>Bacteria</taxon>
        <taxon>Pseudomonadati</taxon>
        <taxon>Pseudomonadota</taxon>
        <taxon>Gammaproteobacteria</taxon>
        <taxon>Pseudomonadales</taxon>
        <taxon>Pseudomonadaceae</taxon>
        <taxon>Halopseudomonas</taxon>
    </lineage>
</organism>
<dbReference type="EMBL" id="CP033116">
    <property type="protein sequence ID" value="QFY57290.1"/>
    <property type="molecule type" value="Genomic_DNA"/>
</dbReference>
<gene>
    <name evidence="2" type="ORF">CO192_09620</name>
    <name evidence="3" type="ORF">EAO82_13495</name>
</gene>
<dbReference type="AlphaFoldDB" id="A0AA91Z678"/>
<dbReference type="InterPro" id="IPR036291">
    <property type="entry name" value="NAD(P)-bd_dom_sf"/>
</dbReference>
<dbReference type="EMBL" id="NWMT01000097">
    <property type="protein sequence ID" value="PCC99603.1"/>
    <property type="molecule type" value="Genomic_DNA"/>
</dbReference>
<evidence type="ECO:0000313" key="4">
    <source>
        <dbReference type="Proteomes" id="UP000243750"/>
    </source>
</evidence>
<dbReference type="PANTHER" id="PTHR15020:SF50">
    <property type="entry name" value="UPF0659 PROTEIN YMR090W"/>
    <property type="match status" value="1"/>
</dbReference>
<dbReference type="RefSeq" id="WP_096346393.1">
    <property type="nucleotide sequence ID" value="NZ_CP033116.1"/>
</dbReference>
<feature type="domain" description="NAD(P)-binding" evidence="1">
    <location>
        <begin position="8"/>
        <end position="192"/>
    </location>
</feature>
<accession>A0AA91Z678</accession>
<dbReference type="Proteomes" id="UP000243750">
    <property type="component" value="Unassembled WGS sequence"/>
</dbReference>
<dbReference type="Pfam" id="PF13460">
    <property type="entry name" value="NAD_binding_10"/>
    <property type="match status" value="1"/>
</dbReference>
<evidence type="ECO:0000313" key="2">
    <source>
        <dbReference type="EMBL" id="PCC99603.1"/>
    </source>
</evidence>
<keyword evidence="5" id="KW-1185">Reference proteome</keyword>
<dbReference type="Gene3D" id="3.40.50.720">
    <property type="entry name" value="NAD(P)-binding Rossmann-like Domain"/>
    <property type="match status" value="1"/>
</dbReference>
<dbReference type="InterPro" id="IPR016040">
    <property type="entry name" value="NAD(P)-bd_dom"/>
</dbReference>
<sequence length="217" mass="22721">MSHIFIIGATGGVGSRLGPMLIAAGHTVTGLHRKPEQAHSLRASGVQPCHGDIMDMTADELAKASKGHDVIVFSAGAAGSGADRTTAIDGNGPIKAIEAAKANGISRFYLVSVFLDALRDQPPKEGFEHYMKMKREADNALAASDLEWVILRPGTLVSEDGNGLVNASRAIPYGKVARGNVAATLAALIDSPEINCEIIELTNGNTPVLDAISSLRR</sequence>
<dbReference type="PANTHER" id="PTHR15020">
    <property type="entry name" value="FLAVIN REDUCTASE-RELATED"/>
    <property type="match status" value="1"/>
</dbReference>
<dbReference type="Proteomes" id="UP000344571">
    <property type="component" value="Chromosome"/>
</dbReference>
<proteinExistence type="predicted"/>
<name>A0AA91Z678_9GAMM</name>
<dbReference type="CDD" id="cd05243">
    <property type="entry name" value="SDR_a5"/>
    <property type="match status" value="1"/>
</dbReference>
<evidence type="ECO:0000313" key="5">
    <source>
        <dbReference type="Proteomes" id="UP000344571"/>
    </source>
</evidence>
<reference evidence="3 5" key="2">
    <citation type="submission" date="2018-10" db="EMBL/GenBank/DDBJ databases">
        <title>Complete genome sequence of Pseudomonas pelagia strain Kongs-67.</title>
        <authorList>
            <person name="Sinha R.K."/>
            <person name="Krishnan K."/>
        </authorList>
    </citation>
    <scope>NUCLEOTIDE SEQUENCE [LARGE SCALE GENOMIC DNA]</scope>
    <source>
        <strain evidence="3 5">Kongs-67</strain>
    </source>
</reference>
<evidence type="ECO:0000259" key="1">
    <source>
        <dbReference type="Pfam" id="PF13460"/>
    </source>
</evidence>
<reference evidence="2 4" key="1">
    <citation type="submission" date="2017-09" db="EMBL/GenBank/DDBJ databases">
        <title>Bacterial and phytoplankton interrelationship in Kongsfjorden, an Arctic fjord.</title>
        <authorList>
            <person name="Sinha R."/>
            <person name="Krishnan K."/>
        </authorList>
    </citation>
    <scope>NUCLEOTIDE SEQUENCE [LARGE SCALE GENOMIC DNA]</scope>
    <source>
        <strain evidence="2 4">58</strain>
    </source>
</reference>
<evidence type="ECO:0000313" key="3">
    <source>
        <dbReference type="EMBL" id="QFY57290.1"/>
    </source>
</evidence>
<dbReference type="SUPFAM" id="SSF51735">
    <property type="entry name" value="NAD(P)-binding Rossmann-fold domains"/>
    <property type="match status" value="1"/>
</dbReference>